<dbReference type="GO" id="GO:0005524">
    <property type="term" value="F:ATP binding"/>
    <property type="evidence" value="ECO:0007669"/>
    <property type="project" value="UniProtKB-KW"/>
</dbReference>
<evidence type="ECO:0000256" key="5">
    <source>
        <dbReference type="ARBA" id="ARBA00022840"/>
    </source>
</evidence>
<evidence type="ECO:0000313" key="9">
    <source>
        <dbReference type="EMBL" id="KAG6485777.1"/>
    </source>
</evidence>
<comment type="caution">
    <text evidence="9">The sequence shown here is derived from an EMBL/GenBank/DDBJ whole genome shotgun (WGS) entry which is preliminary data.</text>
</comment>
<dbReference type="PANTHER" id="PTHR11384:SF59">
    <property type="entry name" value="LYSOSOMAL COBALAMIN TRANSPORTER ABCD4"/>
    <property type="match status" value="1"/>
</dbReference>
<evidence type="ECO:0000256" key="4">
    <source>
        <dbReference type="ARBA" id="ARBA00022741"/>
    </source>
</evidence>
<dbReference type="Proteomes" id="UP000734854">
    <property type="component" value="Unassembled WGS sequence"/>
</dbReference>
<dbReference type="GO" id="GO:0005778">
    <property type="term" value="C:peroxisomal membrane"/>
    <property type="evidence" value="ECO:0007669"/>
    <property type="project" value="TreeGrafter"/>
</dbReference>
<keyword evidence="10" id="KW-1185">Reference proteome</keyword>
<dbReference type="GO" id="GO:0042760">
    <property type="term" value="P:very long-chain fatty acid catabolic process"/>
    <property type="evidence" value="ECO:0007669"/>
    <property type="project" value="TreeGrafter"/>
</dbReference>
<dbReference type="InterPro" id="IPR036640">
    <property type="entry name" value="ABC1_TM_sf"/>
</dbReference>
<dbReference type="GO" id="GO:0007031">
    <property type="term" value="P:peroxisome organization"/>
    <property type="evidence" value="ECO:0007669"/>
    <property type="project" value="TreeGrafter"/>
</dbReference>
<keyword evidence="5" id="KW-0067">ATP-binding</keyword>
<keyword evidence="3" id="KW-0812">Transmembrane</keyword>
<dbReference type="InterPro" id="IPR003593">
    <property type="entry name" value="AAA+_ATPase"/>
</dbReference>
<dbReference type="Pfam" id="PF00005">
    <property type="entry name" value="ABC_tran"/>
    <property type="match status" value="1"/>
</dbReference>
<evidence type="ECO:0000256" key="2">
    <source>
        <dbReference type="ARBA" id="ARBA00022448"/>
    </source>
</evidence>
<accession>A0A8J5KDK4</accession>
<reference evidence="9 10" key="1">
    <citation type="submission" date="2020-08" db="EMBL/GenBank/DDBJ databases">
        <title>Plant Genome Project.</title>
        <authorList>
            <person name="Zhang R.-G."/>
        </authorList>
    </citation>
    <scope>NUCLEOTIDE SEQUENCE [LARGE SCALE GENOMIC DNA]</scope>
    <source>
        <tissue evidence="9">Rhizome</tissue>
    </source>
</reference>
<dbReference type="PROSITE" id="PS00211">
    <property type="entry name" value="ABC_TRANSPORTER_1"/>
    <property type="match status" value="1"/>
</dbReference>
<proteinExistence type="inferred from homology"/>
<feature type="domain" description="ABC transporter" evidence="8">
    <location>
        <begin position="426"/>
        <end position="655"/>
    </location>
</feature>
<evidence type="ECO:0000256" key="3">
    <source>
        <dbReference type="ARBA" id="ARBA00022692"/>
    </source>
</evidence>
<dbReference type="InterPro" id="IPR050835">
    <property type="entry name" value="ABC_transporter_sub-D"/>
</dbReference>
<dbReference type="InterPro" id="IPR003439">
    <property type="entry name" value="ABC_transporter-like_ATP-bd"/>
</dbReference>
<dbReference type="InterPro" id="IPR017871">
    <property type="entry name" value="ABC_transporter-like_CS"/>
</dbReference>
<dbReference type="CDD" id="cd03223">
    <property type="entry name" value="ABCD_peroxisomal_ALDP"/>
    <property type="match status" value="1"/>
</dbReference>
<dbReference type="GO" id="GO:0006635">
    <property type="term" value="P:fatty acid beta-oxidation"/>
    <property type="evidence" value="ECO:0007669"/>
    <property type="project" value="TreeGrafter"/>
</dbReference>
<evidence type="ECO:0000256" key="7">
    <source>
        <dbReference type="ARBA" id="ARBA00023136"/>
    </source>
</evidence>
<dbReference type="SMART" id="SM00382">
    <property type="entry name" value="AAA"/>
    <property type="match status" value="1"/>
</dbReference>
<sequence length="1174" mass="131722">MPSLQLLKLTERGCNLLASRRRMLAAVSAVLVASGTVAYMQSCRNRRRLLKTENSANCTTSSETVKSLSLNSAGDQQVHNARQRRKGLGSLRALASVLLSSMGPNGRHYLMALVTTVALRTTMSNRLAKVQGFLFQAAFLRRVPTFLRLILENLLLCFLQSTLYATSKYLTGSLSLHFRKILTELIHEDYFENMVYYKISHVDDRINNPEQRIASDIRKFCSEFSEIIQDDLTAAYVIGAGASIRVFSPDFRNLMSMEQQLEGNYRQLHSRLRTHVESIAFYGGETREASYINEKFEALVKHLNIVHRDQWWFGIIQDFLLKYLGATVAVVLIIEPFFAGALSLDASTLGRAKMLSNLRYHTSVITSLFQSLGTLSTSSWRLNRLSGFADRIHELMIVSKELRAIGDKSLIQRNSSSKYIYEADYIEFSCVKIVTPTGNVLVDDLSLQVDSGSNLLITGPNGCGKSSIFRVLGGLWPLISGYLVKPGIGSGLNKEIFYVPQRPYTVVGTLRDQLIYPLTTDQETEPLTYDGMVELLKNVDLEYLLDHYPLDEEMNWEDELSLGEQQRLGMARLFYHKPKFAILDECTSAVTTKMEERFCEKVRAMGTSCITISHRPALVAFHDMILALDGEGGWRVQYKRDALSHPYKTKHDLQKLSGTICLDYACAVHRTSTSGEENMLLTSNGHSYSSKVIAFSPEIDKEDPLPSVPQLEKPLKVLPHRVSSMFKVLVPSPFDKQAMRLLAAALIIGSRTWISDRIASLNGTTVKYVLEQDKSAFIRLVGVSVLQSAANSLLAPTLRHLTVRLALGWRICLTQHLLKNYLKGNAFYKSSFHLSSSLFEVPLKPLSLSHGQQQLEYNVVNLMRSHQLAEVLHSDSRIDGVFQMSSKHIDADQRITQDVEKLASDLSGLVTGMVKPCVDILWFTWRMKLLSGWRGVTILYAYMILGLGFLRGIAPEFGALSSREQQLDGAFRYMHARLRTHAESIAFFGGGSREKVFFGIVPDTLHFVTGKMIDSGFREFLQHRKIRLRMKCLYAIVDDFITKQLPHNVTWILSLLYALEHKADQALASTQGELAHAMRFLASVVSQSFLAFGDIIELHKKYLELSGGINRIFELDELLEAAQSVRSKPEVGGTVDLWRIGTDLAVIEGGVKGGDYGLDLLPAWSAVKKKVLGL</sequence>
<keyword evidence="4" id="KW-0547">Nucleotide-binding</keyword>
<comment type="similarity">
    <text evidence="1">Belongs to the ABC transporter superfamily. ABCD family. Peroxisomal fatty acyl CoA transporter (TC 3.A.1.203) subfamily.</text>
</comment>
<dbReference type="SUPFAM" id="SSF90123">
    <property type="entry name" value="ABC transporter transmembrane region"/>
    <property type="match status" value="1"/>
</dbReference>
<dbReference type="PANTHER" id="PTHR11384">
    <property type="entry name" value="ATP-BINDING CASSETTE, SUB-FAMILY D MEMBER"/>
    <property type="match status" value="1"/>
</dbReference>
<evidence type="ECO:0000259" key="8">
    <source>
        <dbReference type="PROSITE" id="PS50893"/>
    </source>
</evidence>
<dbReference type="Pfam" id="PF06472">
    <property type="entry name" value="ABC_membrane_2"/>
    <property type="match status" value="4"/>
</dbReference>
<dbReference type="AlphaFoldDB" id="A0A8J5KDK4"/>
<keyword evidence="6" id="KW-1133">Transmembrane helix</keyword>
<dbReference type="Gene3D" id="3.40.50.300">
    <property type="entry name" value="P-loop containing nucleotide triphosphate hydrolases"/>
    <property type="match status" value="1"/>
</dbReference>
<name>A0A8J5KDK4_ZINOF</name>
<protein>
    <recommendedName>
        <fullName evidence="8">ABC transporter domain-containing protein</fullName>
    </recommendedName>
</protein>
<evidence type="ECO:0000313" key="10">
    <source>
        <dbReference type="Proteomes" id="UP000734854"/>
    </source>
</evidence>
<dbReference type="PROSITE" id="PS50893">
    <property type="entry name" value="ABC_TRANSPORTER_2"/>
    <property type="match status" value="1"/>
</dbReference>
<dbReference type="GO" id="GO:0140359">
    <property type="term" value="F:ABC-type transporter activity"/>
    <property type="evidence" value="ECO:0007669"/>
    <property type="project" value="InterPro"/>
</dbReference>
<keyword evidence="7" id="KW-0472">Membrane</keyword>
<dbReference type="GO" id="GO:0015910">
    <property type="term" value="P:long-chain fatty acid import into peroxisome"/>
    <property type="evidence" value="ECO:0007669"/>
    <property type="project" value="TreeGrafter"/>
</dbReference>
<evidence type="ECO:0000256" key="1">
    <source>
        <dbReference type="ARBA" id="ARBA00008575"/>
    </source>
</evidence>
<gene>
    <name evidence="9" type="ORF">ZIOFF_054342</name>
</gene>
<dbReference type="EMBL" id="JACMSC010000015">
    <property type="protein sequence ID" value="KAG6485777.1"/>
    <property type="molecule type" value="Genomic_DNA"/>
</dbReference>
<evidence type="ECO:0000256" key="6">
    <source>
        <dbReference type="ARBA" id="ARBA00022989"/>
    </source>
</evidence>
<organism evidence="9 10">
    <name type="scientific">Zingiber officinale</name>
    <name type="common">Ginger</name>
    <name type="synonym">Amomum zingiber</name>
    <dbReference type="NCBI Taxonomy" id="94328"/>
    <lineage>
        <taxon>Eukaryota</taxon>
        <taxon>Viridiplantae</taxon>
        <taxon>Streptophyta</taxon>
        <taxon>Embryophyta</taxon>
        <taxon>Tracheophyta</taxon>
        <taxon>Spermatophyta</taxon>
        <taxon>Magnoliopsida</taxon>
        <taxon>Liliopsida</taxon>
        <taxon>Zingiberales</taxon>
        <taxon>Zingiberaceae</taxon>
        <taxon>Zingiber</taxon>
    </lineage>
</organism>
<dbReference type="InterPro" id="IPR011527">
    <property type="entry name" value="ABC1_TM_dom"/>
</dbReference>
<dbReference type="SUPFAM" id="SSF52540">
    <property type="entry name" value="P-loop containing nucleoside triphosphate hydrolases"/>
    <property type="match status" value="1"/>
</dbReference>
<keyword evidence="2" id="KW-0813">Transport</keyword>
<dbReference type="GO" id="GO:0016887">
    <property type="term" value="F:ATP hydrolysis activity"/>
    <property type="evidence" value="ECO:0007669"/>
    <property type="project" value="InterPro"/>
</dbReference>
<dbReference type="InterPro" id="IPR027417">
    <property type="entry name" value="P-loop_NTPase"/>
</dbReference>
<dbReference type="GO" id="GO:0005324">
    <property type="term" value="F:long-chain fatty acid transmembrane transporter activity"/>
    <property type="evidence" value="ECO:0007669"/>
    <property type="project" value="TreeGrafter"/>
</dbReference>